<dbReference type="InterPro" id="IPR013098">
    <property type="entry name" value="Ig_I-set"/>
</dbReference>
<name>A0A816GQN5_ADIRI</name>
<evidence type="ECO:0000256" key="1">
    <source>
        <dbReference type="ARBA" id="ARBA00022658"/>
    </source>
</evidence>
<keyword evidence="2" id="KW-0393">Immunoglobulin domain</keyword>
<dbReference type="SUPFAM" id="SSF50729">
    <property type="entry name" value="PH domain-like"/>
    <property type="match status" value="1"/>
</dbReference>
<dbReference type="PROSITE" id="PS50010">
    <property type="entry name" value="DH_2"/>
    <property type="match status" value="1"/>
</dbReference>
<accession>A0A816GQN5</accession>
<protein>
    <submittedName>
        <fullName evidence="6">Uncharacterized protein</fullName>
    </submittedName>
</protein>
<dbReference type="Gene3D" id="2.30.29.30">
    <property type="entry name" value="Pleckstrin-homology domain (PH domain)/Phosphotyrosine-binding domain (PTB)"/>
    <property type="match status" value="1"/>
</dbReference>
<evidence type="ECO:0000313" key="6">
    <source>
        <dbReference type="EMBL" id="CAF1678228.1"/>
    </source>
</evidence>
<feature type="region of interest" description="Disordered" evidence="3">
    <location>
        <begin position="224"/>
        <end position="272"/>
    </location>
</feature>
<dbReference type="FunFam" id="2.60.40.10:FF:000107">
    <property type="entry name" value="Myosin, light chain kinase a"/>
    <property type="match status" value="1"/>
</dbReference>
<dbReference type="GO" id="GO:0005737">
    <property type="term" value="C:cytoplasm"/>
    <property type="evidence" value="ECO:0007669"/>
    <property type="project" value="TreeGrafter"/>
</dbReference>
<gene>
    <name evidence="6" type="ORF">XAT740_LOCUS60027</name>
</gene>
<dbReference type="InterPro" id="IPR035899">
    <property type="entry name" value="DBL_dom_sf"/>
</dbReference>
<dbReference type="InterPro" id="IPR000219">
    <property type="entry name" value="DH_dom"/>
</dbReference>
<dbReference type="AlphaFoldDB" id="A0A816GQN5"/>
<dbReference type="InterPro" id="IPR036179">
    <property type="entry name" value="Ig-like_dom_sf"/>
</dbReference>
<feature type="domain" description="Ig-like" evidence="5">
    <location>
        <begin position="291"/>
        <end position="391"/>
    </location>
</feature>
<reference evidence="6" key="1">
    <citation type="submission" date="2021-02" db="EMBL/GenBank/DDBJ databases">
        <authorList>
            <person name="Nowell W R."/>
        </authorList>
    </citation>
    <scope>NUCLEOTIDE SEQUENCE</scope>
</reference>
<dbReference type="PANTHER" id="PTHR22826:SF106">
    <property type="entry name" value="TRIO, ISOFORM A"/>
    <property type="match status" value="1"/>
</dbReference>
<dbReference type="InterPro" id="IPR007110">
    <property type="entry name" value="Ig-like_dom"/>
</dbReference>
<keyword evidence="7" id="KW-1185">Reference proteome</keyword>
<feature type="non-terminal residue" evidence="6">
    <location>
        <position position="442"/>
    </location>
</feature>
<dbReference type="GO" id="GO:0005085">
    <property type="term" value="F:guanyl-nucleotide exchange factor activity"/>
    <property type="evidence" value="ECO:0007669"/>
    <property type="project" value="UniProtKB-KW"/>
</dbReference>
<dbReference type="Gene3D" id="1.20.900.10">
    <property type="entry name" value="Dbl homology (DH) domain"/>
    <property type="match status" value="1"/>
</dbReference>
<dbReference type="GO" id="GO:0019898">
    <property type="term" value="C:extrinsic component of membrane"/>
    <property type="evidence" value="ECO:0007669"/>
    <property type="project" value="TreeGrafter"/>
</dbReference>
<dbReference type="SUPFAM" id="SSF48065">
    <property type="entry name" value="DBL homology domain (DH-domain)"/>
    <property type="match status" value="1"/>
</dbReference>
<feature type="non-terminal residue" evidence="6">
    <location>
        <position position="1"/>
    </location>
</feature>
<proteinExistence type="predicted"/>
<dbReference type="EMBL" id="CAJNOR010014431">
    <property type="protein sequence ID" value="CAF1678228.1"/>
    <property type="molecule type" value="Genomic_DNA"/>
</dbReference>
<dbReference type="InterPro" id="IPR055251">
    <property type="entry name" value="SOS1_NGEF_PH"/>
</dbReference>
<evidence type="ECO:0000313" key="7">
    <source>
        <dbReference type="Proteomes" id="UP000663828"/>
    </source>
</evidence>
<dbReference type="Proteomes" id="UP000663828">
    <property type="component" value="Unassembled WGS sequence"/>
</dbReference>
<organism evidence="6 7">
    <name type="scientific">Adineta ricciae</name>
    <name type="common">Rotifer</name>
    <dbReference type="NCBI Taxonomy" id="249248"/>
    <lineage>
        <taxon>Eukaryota</taxon>
        <taxon>Metazoa</taxon>
        <taxon>Spiralia</taxon>
        <taxon>Gnathifera</taxon>
        <taxon>Rotifera</taxon>
        <taxon>Eurotatoria</taxon>
        <taxon>Bdelloidea</taxon>
        <taxon>Adinetida</taxon>
        <taxon>Adinetidae</taxon>
        <taxon>Adineta</taxon>
    </lineage>
</organism>
<evidence type="ECO:0000259" key="4">
    <source>
        <dbReference type="PROSITE" id="PS50010"/>
    </source>
</evidence>
<dbReference type="Pfam" id="PF22697">
    <property type="entry name" value="SOS1_NGEF_PH"/>
    <property type="match status" value="1"/>
</dbReference>
<evidence type="ECO:0000256" key="3">
    <source>
        <dbReference type="SAM" id="MobiDB-lite"/>
    </source>
</evidence>
<evidence type="ECO:0000256" key="2">
    <source>
        <dbReference type="ARBA" id="ARBA00023319"/>
    </source>
</evidence>
<keyword evidence="1" id="KW-0344">Guanine-nucleotide releasing factor</keyword>
<dbReference type="Pfam" id="PF07679">
    <property type="entry name" value="I-set"/>
    <property type="match status" value="1"/>
</dbReference>
<dbReference type="SMART" id="SM00409">
    <property type="entry name" value="IG"/>
    <property type="match status" value="1"/>
</dbReference>
<dbReference type="PANTHER" id="PTHR22826">
    <property type="entry name" value="RHO GUANINE EXCHANGE FACTOR-RELATED"/>
    <property type="match status" value="1"/>
</dbReference>
<dbReference type="InterPro" id="IPR011993">
    <property type="entry name" value="PH-like_dom_sf"/>
</dbReference>
<dbReference type="InterPro" id="IPR051336">
    <property type="entry name" value="RhoGEF_Guanine_NuclExch_SF"/>
</dbReference>
<dbReference type="InterPro" id="IPR003599">
    <property type="entry name" value="Ig_sub"/>
</dbReference>
<dbReference type="InterPro" id="IPR013783">
    <property type="entry name" value="Ig-like_fold"/>
</dbReference>
<dbReference type="SUPFAM" id="SSF48726">
    <property type="entry name" value="Immunoglobulin"/>
    <property type="match status" value="1"/>
</dbReference>
<comment type="caution">
    <text evidence="6">The sequence shown here is derived from an EMBL/GenBank/DDBJ whole genome shotgun (WGS) entry which is preliminary data.</text>
</comment>
<sequence length="442" mass="50809">LQSNPNIQRYFDDLRQRLGTQTSDLSLNNLLNRPIQRLEKYKNILQEMIKYTNRMREDSSAFQQAYTMISNVMNEARQRDATELIDNLPFSVDELGELKRHDVVLIKTADHDGDSINETGTRLRERFLYLYRQKVVVCRRKRVDSRLEARSLAFKQAYNTNEITFIQENFPDDDKKFEITFNDHDRVTFFARNAFSKMSLVRSLRDNLKALGFVEEIEMIETTEAEDEARPKRPASKKRTIDVSESATMEQQKRGRSSGHTTTSGASDFYSVGSESESSYQTAGENDDFKPKFLKKLNDTLATEGDFVTLECIVVSTTPVHGTWFKNNIPLQDSADCRQIQEDKLFKLVVKEAFVEDGGVYSIKISNHAGTVSCSCKLFVREEMSDERTLREDLVIRESSSPEAKREATDNEEELRITELTYDQGGAYKVTPHVGRAPIFLQ</sequence>
<evidence type="ECO:0000259" key="5">
    <source>
        <dbReference type="PROSITE" id="PS50835"/>
    </source>
</evidence>
<dbReference type="Pfam" id="PF00621">
    <property type="entry name" value="RhoGEF"/>
    <property type="match status" value="1"/>
</dbReference>
<dbReference type="Gene3D" id="2.60.40.10">
    <property type="entry name" value="Immunoglobulins"/>
    <property type="match status" value="1"/>
</dbReference>
<feature type="domain" description="DH" evidence="4">
    <location>
        <begin position="1"/>
        <end position="79"/>
    </location>
</feature>
<dbReference type="PROSITE" id="PS50835">
    <property type="entry name" value="IG_LIKE"/>
    <property type="match status" value="1"/>
</dbReference>